<evidence type="ECO:0000313" key="3">
    <source>
        <dbReference type="Proteomes" id="UP000320762"/>
    </source>
</evidence>
<accession>A0A550BXP1</accession>
<comment type="caution">
    <text evidence="2">The sequence shown here is derived from an EMBL/GenBank/DDBJ whole genome shotgun (WGS) entry which is preliminary data.</text>
</comment>
<dbReference type="EMBL" id="VDMD01000049">
    <property type="protein sequence ID" value="TRM57311.1"/>
    <property type="molecule type" value="Genomic_DNA"/>
</dbReference>
<evidence type="ECO:0000313" key="2">
    <source>
        <dbReference type="EMBL" id="TRM57311.1"/>
    </source>
</evidence>
<sequence length="245" mass="27661">MQRSRMMLVEFIVSVLPIREVQELLERRAQARHGNKQDLVDLNFRPPPEHWGPREPRRESHHDEPQARLQQISHDTQNLPPYIVRHRQPHCPPSPPRFRKQQMLQVALFVLADLHGVRGTSAPGATLSISAVYILQHDDIDHHPLPRPLSPRGPSAEASRASSQRVVRHLRAQRVEDCRSGAGESTTDRQFVASTPSDPFIGLPSWQVQGRSLVYVPLGSCSRPHPVLAARHVLVGPSSMAYARR</sequence>
<feature type="region of interest" description="Disordered" evidence="1">
    <location>
        <begin position="36"/>
        <end position="68"/>
    </location>
</feature>
<gene>
    <name evidence="2" type="ORF">BD626DRAFT_213705</name>
</gene>
<dbReference type="AlphaFoldDB" id="A0A550BXP1"/>
<organism evidence="2 3">
    <name type="scientific">Schizophyllum amplum</name>
    <dbReference type="NCBI Taxonomy" id="97359"/>
    <lineage>
        <taxon>Eukaryota</taxon>
        <taxon>Fungi</taxon>
        <taxon>Dikarya</taxon>
        <taxon>Basidiomycota</taxon>
        <taxon>Agaricomycotina</taxon>
        <taxon>Agaricomycetes</taxon>
        <taxon>Agaricomycetidae</taxon>
        <taxon>Agaricales</taxon>
        <taxon>Schizophyllaceae</taxon>
        <taxon>Schizophyllum</taxon>
    </lineage>
</organism>
<keyword evidence="3" id="KW-1185">Reference proteome</keyword>
<protein>
    <submittedName>
        <fullName evidence="2">Uncharacterized protein</fullName>
    </submittedName>
</protein>
<reference evidence="2 3" key="1">
    <citation type="journal article" date="2019" name="New Phytol.">
        <title>Comparative genomics reveals unique wood-decay strategies and fruiting body development in the Schizophyllaceae.</title>
        <authorList>
            <person name="Almasi E."/>
            <person name="Sahu N."/>
            <person name="Krizsan K."/>
            <person name="Balint B."/>
            <person name="Kovacs G.M."/>
            <person name="Kiss B."/>
            <person name="Cseklye J."/>
            <person name="Drula E."/>
            <person name="Henrissat B."/>
            <person name="Nagy I."/>
            <person name="Chovatia M."/>
            <person name="Adam C."/>
            <person name="LaButti K."/>
            <person name="Lipzen A."/>
            <person name="Riley R."/>
            <person name="Grigoriev I.V."/>
            <person name="Nagy L.G."/>
        </authorList>
    </citation>
    <scope>NUCLEOTIDE SEQUENCE [LARGE SCALE GENOMIC DNA]</scope>
    <source>
        <strain evidence="2 3">NL-1724</strain>
    </source>
</reference>
<feature type="compositionally biased region" description="Basic and acidic residues" evidence="1">
    <location>
        <begin position="47"/>
        <end position="66"/>
    </location>
</feature>
<evidence type="ECO:0000256" key="1">
    <source>
        <dbReference type="SAM" id="MobiDB-lite"/>
    </source>
</evidence>
<name>A0A550BXP1_9AGAR</name>
<feature type="region of interest" description="Disordered" evidence="1">
    <location>
        <begin position="143"/>
        <end position="164"/>
    </location>
</feature>
<proteinExistence type="predicted"/>
<dbReference type="Proteomes" id="UP000320762">
    <property type="component" value="Unassembled WGS sequence"/>
</dbReference>